<protein>
    <submittedName>
        <fullName evidence="3">DUF2892 domain-containing protein</fullName>
    </submittedName>
</protein>
<keyword evidence="1" id="KW-0472">Membrane</keyword>
<dbReference type="EMBL" id="JAMZEG020000001">
    <property type="protein sequence ID" value="MDE8601751.1"/>
    <property type="molecule type" value="Genomic_DNA"/>
</dbReference>
<dbReference type="Pfam" id="PF11127">
    <property type="entry name" value="YgaP-like_TM"/>
    <property type="match status" value="1"/>
</dbReference>
<comment type="caution">
    <text evidence="3">The sequence shown here is derived from an EMBL/GenBank/DDBJ whole genome shotgun (WGS) entry which is preliminary data.</text>
</comment>
<gene>
    <name evidence="3" type="ORF">M3I01_002250</name>
</gene>
<accession>A0ABT5WAA7</accession>
<keyword evidence="1" id="KW-0812">Transmembrane</keyword>
<evidence type="ECO:0000313" key="3">
    <source>
        <dbReference type="EMBL" id="MDE8601751.1"/>
    </source>
</evidence>
<proteinExistence type="predicted"/>
<keyword evidence="1" id="KW-1133">Transmembrane helix</keyword>
<dbReference type="InterPro" id="IPR021309">
    <property type="entry name" value="YgaP-like_TM"/>
</dbReference>
<dbReference type="Proteomes" id="UP001139522">
    <property type="component" value="Unassembled WGS sequence"/>
</dbReference>
<evidence type="ECO:0000259" key="2">
    <source>
        <dbReference type="Pfam" id="PF11127"/>
    </source>
</evidence>
<keyword evidence="4" id="KW-1185">Reference proteome</keyword>
<dbReference type="RefSeq" id="WP_255893941.1">
    <property type="nucleotide sequence ID" value="NZ_JAMZEG020000001.1"/>
</dbReference>
<organism evidence="3 4">
    <name type="scientific">Marinomonas maritima</name>
    <dbReference type="NCBI Taxonomy" id="2940935"/>
    <lineage>
        <taxon>Bacteria</taxon>
        <taxon>Pseudomonadati</taxon>
        <taxon>Pseudomonadota</taxon>
        <taxon>Gammaproteobacteria</taxon>
        <taxon>Oceanospirillales</taxon>
        <taxon>Oceanospirillaceae</taxon>
        <taxon>Marinomonas</taxon>
    </lineage>
</organism>
<sequence>MMKKNLHPIDRIARGVIGIVIIGFLLLNNGYLQEPILEILLATFGVLNLISLISGWCPVYHLAGISSAKNK</sequence>
<feature type="domain" description="Inner membrane protein YgaP-like transmembrane" evidence="2">
    <location>
        <begin position="2"/>
        <end position="70"/>
    </location>
</feature>
<reference evidence="3" key="1">
    <citation type="submission" date="2023-01" db="EMBL/GenBank/DDBJ databases">
        <title>Psychroserpens sp. MSW6 and Marinomonas sp. RSW2, isolated from seawater.</title>
        <authorList>
            <person name="Kristyanto S."/>
            <person name="Jung J."/>
            <person name="Kim J.M."/>
            <person name="Jeon C.O."/>
        </authorList>
    </citation>
    <scope>NUCLEOTIDE SEQUENCE</scope>
    <source>
        <strain evidence="3">RSW2</strain>
    </source>
</reference>
<name>A0ABT5WAA7_9GAMM</name>
<evidence type="ECO:0000313" key="4">
    <source>
        <dbReference type="Proteomes" id="UP001139522"/>
    </source>
</evidence>
<feature type="transmembrane region" description="Helical" evidence="1">
    <location>
        <begin position="12"/>
        <end position="33"/>
    </location>
</feature>
<feature type="transmembrane region" description="Helical" evidence="1">
    <location>
        <begin position="39"/>
        <end position="63"/>
    </location>
</feature>
<evidence type="ECO:0000256" key="1">
    <source>
        <dbReference type="SAM" id="Phobius"/>
    </source>
</evidence>